<evidence type="ECO:0000256" key="8">
    <source>
        <dbReference type="HAMAP-Rule" id="MF_00022"/>
    </source>
</evidence>
<evidence type="ECO:0000256" key="2">
    <source>
        <dbReference type="ARBA" id="ARBA00022490"/>
    </source>
</evidence>
<dbReference type="GO" id="GO:0006424">
    <property type="term" value="P:glutamyl-tRNA aminoacylation"/>
    <property type="evidence" value="ECO:0007669"/>
    <property type="project" value="UniProtKB-UniRule"/>
</dbReference>
<dbReference type="GO" id="GO:0004818">
    <property type="term" value="F:glutamate-tRNA ligase activity"/>
    <property type="evidence" value="ECO:0007669"/>
    <property type="project" value="UniProtKB-UniRule"/>
</dbReference>
<dbReference type="InterPro" id="IPR008925">
    <property type="entry name" value="aa_tRNA-synth_I_cd-bd_sf"/>
</dbReference>
<dbReference type="RefSeq" id="WP_232468279.1">
    <property type="nucleotide sequence ID" value="NZ_CP021904.1"/>
</dbReference>
<dbReference type="Pfam" id="PF00749">
    <property type="entry name" value="tRNA-synt_1c"/>
    <property type="match status" value="1"/>
</dbReference>
<keyword evidence="12" id="KW-1185">Reference proteome</keyword>
<evidence type="ECO:0000313" key="12">
    <source>
        <dbReference type="Proteomes" id="UP000191055"/>
    </source>
</evidence>
<dbReference type="PRINTS" id="PR00987">
    <property type="entry name" value="TRNASYNTHGLU"/>
</dbReference>
<keyword evidence="4 8" id="KW-0547">Nucleotide-binding</keyword>
<protein>
    <recommendedName>
        <fullName evidence="8">Glutamate--tRNA ligase</fullName>
        <ecNumber evidence="8">6.1.1.17</ecNumber>
    </recommendedName>
    <alternativeName>
        <fullName evidence="8">Glutamyl-tRNA synthetase</fullName>
        <shortName evidence="8">GluRS</shortName>
    </alternativeName>
</protein>
<dbReference type="AlphaFoldDB" id="A0A1T5FIX4"/>
<dbReference type="PANTHER" id="PTHR43311:SF2">
    <property type="entry name" value="GLUTAMATE--TRNA LIGASE, MITOCHONDRIAL-RELATED"/>
    <property type="match status" value="1"/>
</dbReference>
<evidence type="ECO:0000259" key="10">
    <source>
        <dbReference type="Pfam" id="PF19269"/>
    </source>
</evidence>
<comment type="function">
    <text evidence="8">Catalyzes the attachment of glutamate to tRNA(Glu) in a two-step reaction: glutamate is first activated by ATP to form Glu-AMP and then transferred to the acceptor end of tRNA(Glu).</text>
</comment>
<comment type="caution">
    <text evidence="8">Lacks conserved residue(s) required for the propagation of feature annotation.</text>
</comment>
<dbReference type="PANTHER" id="PTHR43311">
    <property type="entry name" value="GLUTAMATE--TRNA LIGASE"/>
    <property type="match status" value="1"/>
</dbReference>
<dbReference type="GO" id="GO:0005829">
    <property type="term" value="C:cytosol"/>
    <property type="evidence" value="ECO:0007669"/>
    <property type="project" value="TreeGrafter"/>
</dbReference>
<comment type="subunit">
    <text evidence="8">Monomer.</text>
</comment>
<feature type="short sequence motif" description="'KMSKS' region" evidence="8">
    <location>
        <begin position="264"/>
        <end position="268"/>
    </location>
</feature>
<sequence>MNQTDVRVRFAPSPTGPLHIGGVRTALFNYLFARKHGGKFILRIEDTDSTRFVPGAEEYINESLSWLGLKVDEGVREGGEYGPYKQSQRRDIYRQYAQQLIDNGWAYYAFDTPEELDALRSQYEADKKTFAYDVHNRSGLNNSLKLGDEETLKRIEAGEPYVIRFKMPENVDVSVKDIVRGQVTFNTSTLDDKVLFKSADQLPTYHLANVTDDHLMKITHVIRGEEWLPSLPLHVMLYRAFGWEKTMPEFAHLPLILKPSGKGKLSKRDGDKEGFPVFPLKYISPDGDVSAGYRESGYFPEAVNNLLVLLGWNPGTEQELFTIDELIDLFTLERVNKSGARFDPDKARWFNHQYLIKKSDAELAILYKTVLAEKGIETDLSLVEKIVGLVKERVNFVEELWEQTWFFFQKPQGYDEKVVKKRWKGDVPVFILKLTDLFDSAEIWEAEPLKEMVSAEINKKEQNFGNVMNALRLSLVGGAFGPDLFTIIEILGKKECVERIKLAVEVLGSH</sequence>
<accession>A0A1T5FIX4</accession>
<dbReference type="STRING" id="889453.SAMN03080601_01593"/>
<dbReference type="InterPro" id="IPR001412">
    <property type="entry name" value="aa-tRNA-synth_I_CS"/>
</dbReference>
<evidence type="ECO:0000256" key="3">
    <source>
        <dbReference type="ARBA" id="ARBA00022598"/>
    </source>
</evidence>
<dbReference type="InterPro" id="IPR020751">
    <property type="entry name" value="aa-tRNA-synth_I_codon-bd_sub2"/>
</dbReference>
<dbReference type="PROSITE" id="PS00178">
    <property type="entry name" value="AA_TRNA_LIGASE_I"/>
    <property type="match status" value="1"/>
</dbReference>
<dbReference type="InterPro" id="IPR049940">
    <property type="entry name" value="GluQ/Sye"/>
</dbReference>
<keyword evidence="7 8" id="KW-0030">Aminoacyl-tRNA synthetase</keyword>
<feature type="short sequence motif" description="'HIGH' region" evidence="8">
    <location>
        <begin position="12"/>
        <end position="22"/>
    </location>
</feature>
<dbReference type="NCBIfam" id="TIGR00464">
    <property type="entry name" value="gltX_bact"/>
    <property type="match status" value="1"/>
</dbReference>
<keyword evidence="3 8" id="KW-0436">Ligase</keyword>
<comment type="catalytic activity">
    <reaction evidence="8">
        <text>tRNA(Glu) + L-glutamate + ATP = L-glutamyl-tRNA(Glu) + AMP + diphosphate</text>
        <dbReference type="Rhea" id="RHEA:23540"/>
        <dbReference type="Rhea" id="RHEA-COMP:9663"/>
        <dbReference type="Rhea" id="RHEA-COMP:9680"/>
        <dbReference type="ChEBI" id="CHEBI:29985"/>
        <dbReference type="ChEBI" id="CHEBI:30616"/>
        <dbReference type="ChEBI" id="CHEBI:33019"/>
        <dbReference type="ChEBI" id="CHEBI:78442"/>
        <dbReference type="ChEBI" id="CHEBI:78520"/>
        <dbReference type="ChEBI" id="CHEBI:456215"/>
        <dbReference type="EC" id="6.1.1.17"/>
    </reaction>
</comment>
<feature type="binding site" evidence="8">
    <location>
        <position position="267"/>
    </location>
    <ligand>
        <name>ATP</name>
        <dbReference type="ChEBI" id="CHEBI:30616"/>
    </ligand>
</feature>
<dbReference type="EMBL" id="FUYV01000008">
    <property type="protein sequence ID" value="SKB96120.1"/>
    <property type="molecule type" value="Genomic_DNA"/>
</dbReference>
<dbReference type="InterPro" id="IPR020058">
    <property type="entry name" value="Glu/Gln-tRNA-synth_Ib_cat-dom"/>
</dbReference>
<dbReference type="InterPro" id="IPR045462">
    <property type="entry name" value="aa-tRNA-synth_I_cd-bd"/>
</dbReference>
<dbReference type="FunFam" id="3.40.50.620:FF:000127">
    <property type="entry name" value="Glutamate--tRNA ligase"/>
    <property type="match status" value="1"/>
</dbReference>
<keyword evidence="6 8" id="KW-0648">Protein biosynthesis</keyword>
<organism evidence="11 12">
    <name type="scientific">Alkalitalea saponilacus</name>
    <dbReference type="NCBI Taxonomy" id="889453"/>
    <lineage>
        <taxon>Bacteria</taxon>
        <taxon>Pseudomonadati</taxon>
        <taxon>Bacteroidota</taxon>
        <taxon>Bacteroidia</taxon>
        <taxon>Marinilabiliales</taxon>
        <taxon>Marinilabiliaceae</taxon>
        <taxon>Alkalitalea</taxon>
    </lineage>
</organism>
<evidence type="ECO:0000313" key="11">
    <source>
        <dbReference type="EMBL" id="SKB96120.1"/>
    </source>
</evidence>
<dbReference type="GO" id="GO:0000049">
    <property type="term" value="F:tRNA binding"/>
    <property type="evidence" value="ECO:0007669"/>
    <property type="project" value="InterPro"/>
</dbReference>
<evidence type="ECO:0000259" key="9">
    <source>
        <dbReference type="Pfam" id="PF00749"/>
    </source>
</evidence>
<comment type="similarity">
    <text evidence="1 8">Belongs to the class-I aminoacyl-tRNA synthetase family. Glutamate--tRNA ligase type 1 subfamily.</text>
</comment>
<feature type="domain" description="Aminoacyl-tRNA synthetase class I anticodon-binding" evidence="10">
    <location>
        <begin position="379"/>
        <end position="503"/>
    </location>
</feature>
<dbReference type="HAMAP" id="MF_00022">
    <property type="entry name" value="Glu_tRNA_synth_type1"/>
    <property type="match status" value="1"/>
</dbReference>
<dbReference type="InterPro" id="IPR004527">
    <property type="entry name" value="Glu-tRNA-ligase_bac/mito"/>
</dbReference>
<feature type="domain" description="Glutamyl/glutaminyl-tRNA synthetase class Ib catalytic" evidence="9">
    <location>
        <begin position="6"/>
        <end position="349"/>
    </location>
</feature>
<dbReference type="CDD" id="cd00808">
    <property type="entry name" value="GluRS_core"/>
    <property type="match status" value="1"/>
</dbReference>
<keyword evidence="5 8" id="KW-0067">ATP-binding</keyword>
<dbReference type="GO" id="GO:0008270">
    <property type="term" value="F:zinc ion binding"/>
    <property type="evidence" value="ECO:0007669"/>
    <property type="project" value="InterPro"/>
</dbReference>
<keyword evidence="2 8" id="KW-0963">Cytoplasm</keyword>
<dbReference type="InterPro" id="IPR033910">
    <property type="entry name" value="GluRS_core"/>
</dbReference>
<evidence type="ECO:0000256" key="5">
    <source>
        <dbReference type="ARBA" id="ARBA00022840"/>
    </source>
</evidence>
<evidence type="ECO:0000256" key="7">
    <source>
        <dbReference type="ARBA" id="ARBA00023146"/>
    </source>
</evidence>
<dbReference type="InterPro" id="IPR014729">
    <property type="entry name" value="Rossmann-like_a/b/a_fold"/>
</dbReference>
<dbReference type="SUPFAM" id="SSF52374">
    <property type="entry name" value="Nucleotidylyl transferase"/>
    <property type="match status" value="1"/>
</dbReference>
<proteinExistence type="inferred from homology"/>
<dbReference type="Pfam" id="PF19269">
    <property type="entry name" value="Anticodon_2"/>
    <property type="match status" value="1"/>
</dbReference>
<dbReference type="GO" id="GO:0005524">
    <property type="term" value="F:ATP binding"/>
    <property type="evidence" value="ECO:0007669"/>
    <property type="project" value="UniProtKB-UniRule"/>
</dbReference>
<evidence type="ECO:0000256" key="1">
    <source>
        <dbReference type="ARBA" id="ARBA00007894"/>
    </source>
</evidence>
<comment type="subcellular location">
    <subcellularLocation>
        <location evidence="8">Cytoplasm</location>
    </subcellularLocation>
</comment>
<dbReference type="SUPFAM" id="SSF48163">
    <property type="entry name" value="An anticodon-binding domain of class I aminoacyl-tRNA synthetases"/>
    <property type="match status" value="1"/>
</dbReference>
<name>A0A1T5FIX4_9BACT</name>
<dbReference type="Proteomes" id="UP000191055">
    <property type="component" value="Unassembled WGS sequence"/>
</dbReference>
<dbReference type="Gene3D" id="1.10.10.350">
    <property type="match status" value="1"/>
</dbReference>
<dbReference type="EC" id="6.1.1.17" evidence="8"/>
<dbReference type="InterPro" id="IPR000924">
    <property type="entry name" value="Glu/Gln-tRNA-synth"/>
</dbReference>
<reference evidence="11 12" key="1">
    <citation type="submission" date="2017-02" db="EMBL/GenBank/DDBJ databases">
        <authorList>
            <person name="Peterson S.W."/>
        </authorList>
    </citation>
    <scope>NUCLEOTIDE SEQUENCE [LARGE SCALE GENOMIC DNA]</scope>
    <source>
        <strain evidence="11 12">DSM 24412</strain>
    </source>
</reference>
<evidence type="ECO:0000256" key="6">
    <source>
        <dbReference type="ARBA" id="ARBA00022917"/>
    </source>
</evidence>
<dbReference type="Gene3D" id="3.40.50.620">
    <property type="entry name" value="HUPs"/>
    <property type="match status" value="1"/>
</dbReference>
<evidence type="ECO:0000256" key="4">
    <source>
        <dbReference type="ARBA" id="ARBA00022741"/>
    </source>
</evidence>
<gene>
    <name evidence="8" type="primary">gltX</name>
    <name evidence="11" type="ORF">SAMN03080601_01593</name>
</gene>